<evidence type="ECO:0000313" key="5">
    <source>
        <dbReference type="Proteomes" id="UP000596660"/>
    </source>
</evidence>
<evidence type="ECO:0000256" key="2">
    <source>
        <dbReference type="SAM" id="MobiDB-lite"/>
    </source>
</evidence>
<reference evidence="4" key="2">
    <citation type="submission" date="2021-03" db="UniProtKB">
        <authorList>
            <consortium name="EnsemblPlants"/>
        </authorList>
    </citation>
    <scope>IDENTIFICATION</scope>
</reference>
<protein>
    <recommendedName>
        <fullName evidence="3">DUF632 domain-containing protein</fullName>
    </recommendedName>
</protein>
<evidence type="ECO:0000256" key="1">
    <source>
        <dbReference type="SAM" id="Coils"/>
    </source>
</evidence>
<dbReference type="AlphaFoldDB" id="A0A803LGB0"/>
<feature type="domain" description="DUF632" evidence="3">
    <location>
        <begin position="145"/>
        <end position="469"/>
    </location>
</feature>
<proteinExistence type="predicted"/>
<evidence type="ECO:0000313" key="4">
    <source>
        <dbReference type="EnsemblPlants" id="AUR62013007-RA:cds"/>
    </source>
</evidence>
<sequence length="625" mass="71116">MPMSMSMPPPMPSPQRDYGGWDFFNPFAGVRNDVMDSNVSVGGGFRGGFQRHPDDELRAVREEEGIPELEEENVGVREDVSNVVSNVVEENNGCGSNGGGRGEGNVEQMVGGGGGDVVKTMGGGNVRENEKGLTVIDTPVRGRELLDALRDIEDHFVRAFDSGKEVSKMLEANKMHMQSGLDEIKENSTKLIQAITWHRSNTARSASCKSLVASSSKNSSSWTEYKNDLFDDYGGMSAGSHSLTLGRLYAWEKKLYDEVKAGDNIRKLYEKKCAHLRNKDVKGDDSLSVDKTKASVKDLYSRILVAIRRAESISEQIQKLADDELQPQIIELLQGLTQSWKIMMESHETQNHIIYEVKTFDCPTYGKFCNDSHRLATLQLEAEIQNWRECFAEYVAAQRSYVETLHGWLSKFIVPEVEYGSKSKRFNPPPYRAKGPPMYMICRDWLTSMENLPDKAVSVAMKSFVRDVRALWVQQGEEQEQKRKVDKMAKELEKKMIAYQKVEGRIQETTKLLEYNPSEKDAESQEDTQQQHQADSLAEKKDALDNFKRRLEFEKEKHHNYMEETQRITLNGFQSGFSLIFDSMVHFSKASLKMYNDLVNDRQNFEKGEQQSSFQEGSYVNEHLK</sequence>
<organism evidence="4 5">
    <name type="scientific">Chenopodium quinoa</name>
    <name type="common">Quinoa</name>
    <dbReference type="NCBI Taxonomy" id="63459"/>
    <lineage>
        <taxon>Eukaryota</taxon>
        <taxon>Viridiplantae</taxon>
        <taxon>Streptophyta</taxon>
        <taxon>Embryophyta</taxon>
        <taxon>Tracheophyta</taxon>
        <taxon>Spermatophyta</taxon>
        <taxon>Magnoliopsida</taxon>
        <taxon>eudicotyledons</taxon>
        <taxon>Gunneridae</taxon>
        <taxon>Pentapetalae</taxon>
        <taxon>Caryophyllales</taxon>
        <taxon>Chenopodiaceae</taxon>
        <taxon>Chenopodioideae</taxon>
        <taxon>Atripliceae</taxon>
        <taxon>Chenopodium</taxon>
    </lineage>
</organism>
<keyword evidence="1" id="KW-0175">Coiled coil</keyword>
<dbReference type="EnsemblPlants" id="AUR62013007-RA">
    <property type="protein sequence ID" value="AUR62013007-RA:cds"/>
    <property type="gene ID" value="AUR62013007"/>
</dbReference>
<dbReference type="InterPro" id="IPR006867">
    <property type="entry name" value="DUF632"/>
</dbReference>
<dbReference type="PANTHER" id="PTHR21450">
    <property type="entry name" value="PROTEIN ALTERED PHOSPHATE STARVATION RESPONSE 1"/>
    <property type="match status" value="1"/>
</dbReference>
<accession>A0A803LGB0</accession>
<dbReference type="Gramene" id="AUR62013007-RA">
    <property type="protein sequence ID" value="AUR62013007-RA:cds"/>
    <property type="gene ID" value="AUR62013007"/>
</dbReference>
<feature type="coiled-coil region" evidence="1">
    <location>
        <begin position="537"/>
        <end position="564"/>
    </location>
</feature>
<feature type="region of interest" description="Disordered" evidence="2">
    <location>
        <begin position="517"/>
        <end position="537"/>
    </location>
</feature>
<dbReference type="Pfam" id="PF04782">
    <property type="entry name" value="DUF632"/>
    <property type="match status" value="1"/>
</dbReference>
<dbReference type="PANTHER" id="PTHR21450:SF17">
    <property type="entry name" value="OS09G0542500 PROTEIN"/>
    <property type="match status" value="1"/>
</dbReference>
<evidence type="ECO:0000259" key="3">
    <source>
        <dbReference type="Pfam" id="PF04782"/>
    </source>
</evidence>
<dbReference type="OMA" id="KGLTRTW"/>
<keyword evidence="5" id="KW-1185">Reference proteome</keyword>
<reference evidence="4" key="1">
    <citation type="journal article" date="2017" name="Nature">
        <title>The genome of Chenopodium quinoa.</title>
        <authorList>
            <person name="Jarvis D.E."/>
            <person name="Ho Y.S."/>
            <person name="Lightfoot D.J."/>
            <person name="Schmoeckel S.M."/>
            <person name="Li B."/>
            <person name="Borm T.J.A."/>
            <person name="Ohyanagi H."/>
            <person name="Mineta K."/>
            <person name="Michell C.T."/>
            <person name="Saber N."/>
            <person name="Kharbatia N.M."/>
            <person name="Rupper R.R."/>
            <person name="Sharp A.R."/>
            <person name="Dally N."/>
            <person name="Boughton B.A."/>
            <person name="Woo Y.H."/>
            <person name="Gao G."/>
            <person name="Schijlen E.G.W.M."/>
            <person name="Guo X."/>
            <person name="Momin A.A."/>
            <person name="Negrao S."/>
            <person name="Al-Babili S."/>
            <person name="Gehring C."/>
            <person name="Roessner U."/>
            <person name="Jung C."/>
            <person name="Murphy K."/>
            <person name="Arold S.T."/>
            <person name="Gojobori T."/>
            <person name="van der Linden C.G."/>
            <person name="van Loo E.N."/>
            <person name="Jellen E.N."/>
            <person name="Maughan P.J."/>
            <person name="Tester M."/>
        </authorList>
    </citation>
    <scope>NUCLEOTIDE SEQUENCE [LARGE SCALE GENOMIC DNA]</scope>
    <source>
        <strain evidence="4">cv. PI 614886</strain>
    </source>
</reference>
<name>A0A803LGB0_CHEQI</name>
<feature type="region of interest" description="Disordered" evidence="2">
    <location>
        <begin position="606"/>
        <end position="625"/>
    </location>
</feature>
<dbReference type="Proteomes" id="UP000596660">
    <property type="component" value="Unplaced"/>
</dbReference>